<dbReference type="EMBL" id="OMOJ01000001">
    <property type="protein sequence ID" value="SPF78078.1"/>
    <property type="molecule type" value="Genomic_DNA"/>
</dbReference>
<keyword evidence="1" id="KW-1133">Transmembrane helix</keyword>
<dbReference type="RefSeq" id="WP_108884755.1">
    <property type="nucleotide sequence ID" value="NZ_OMOJ01000001.1"/>
</dbReference>
<dbReference type="AlphaFoldDB" id="A0A2R8APR9"/>
<accession>A0A2R8APR9</accession>
<reference evidence="4" key="1">
    <citation type="submission" date="2018-03" db="EMBL/GenBank/DDBJ databases">
        <authorList>
            <person name="Rodrigo-Torres L."/>
            <person name="Arahal R. D."/>
            <person name="Lucena T."/>
        </authorList>
    </citation>
    <scope>NUCLEOTIDE SEQUENCE [LARGE SCALE GENOMIC DNA]</scope>
    <source>
        <strain evidence="4">CECT 8871</strain>
    </source>
</reference>
<feature type="transmembrane region" description="Helical" evidence="1">
    <location>
        <begin position="152"/>
        <end position="175"/>
    </location>
</feature>
<keyword evidence="4" id="KW-1185">Reference proteome</keyword>
<dbReference type="InterPro" id="IPR037185">
    <property type="entry name" value="EmrE-like"/>
</dbReference>
<dbReference type="SUPFAM" id="SSF103481">
    <property type="entry name" value="Multidrug resistance efflux transporter EmrE"/>
    <property type="match status" value="1"/>
</dbReference>
<proteinExistence type="predicted"/>
<feature type="domain" description="EamA" evidence="2">
    <location>
        <begin position="159"/>
        <end position="298"/>
    </location>
</feature>
<keyword evidence="1" id="KW-0472">Membrane</keyword>
<feature type="transmembrane region" description="Helical" evidence="1">
    <location>
        <begin position="112"/>
        <end position="140"/>
    </location>
</feature>
<organism evidence="3 4">
    <name type="scientific">Pseudoprimorskyibacter insulae</name>
    <dbReference type="NCBI Taxonomy" id="1695997"/>
    <lineage>
        <taxon>Bacteria</taxon>
        <taxon>Pseudomonadati</taxon>
        <taxon>Pseudomonadota</taxon>
        <taxon>Alphaproteobacteria</taxon>
        <taxon>Rhodobacterales</taxon>
        <taxon>Paracoccaceae</taxon>
        <taxon>Pseudoprimorskyibacter</taxon>
    </lineage>
</organism>
<keyword evidence="1" id="KW-0812">Transmembrane</keyword>
<evidence type="ECO:0000313" key="4">
    <source>
        <dbReference type="Proteomes" id="UP000244904"/>
    </source>
</evidence>
<feature type="transmembrane region" description="Helical" evidence="1">
    <location>
        <begin position="254"/>
        <end position="275"/>
    </location>
</feature>
<sequence length="301" mass="31556">MVELWVLVTLAAAFFQTLRFILHKLLSMGALSATGSTFARFAYAAPAAWVCVGGYLLTTGQGIPDLSLAFWGYAMMGALAQIFATICVVALFGRRNFAVGITFKKTEVILTALVGLIILGEAVSTGGWLAIFIGLGGVLLLSDMPAAGSKGLARIASPAVALGLASGLFFAFSAVGYRGASLQLASADPFVRSGVTLLCVTTSQALAMAIWLRLREPGQITAVWKARRRAALLGLTSMAGSLGWFTAFTLQTAAYVQALGQIELVLSLIASVLFFRETVTRRELGGIALLGVSIVVLVLLA</sequence>
<dbReference type="Pfam" id="PF00892">
    <property type="entry name" value="EamA"/>
    <property type="match status" value="1"/>
</dbReference>
<evidence type="ECO:0000256" key="1">
    <source>
        <dbReference type="SAM" id="Phobius"/>
    </source>
</evidence>
<dbReference type="InterPro" id="IPR000620">
    <property type="entry name" value="EamA_dom"/>
</dbReference>
<gene>
    <name evidence="3" type="ORF">PRI8871_00668</name>
</gene>
<feature type="transmembrane region" description="Helical" evidence="1">
    <location>
        <begin position="284"/>
        <end position="300"/>
    </location>
</feature>
<feature type="transmembrane region" description="Helical" evidence="1">
    <location>
        <begin position="38"/>
        <end position="58"/>
    </location>
</feature>
<dbReference type="GO" id="GO:0016020">
    <property type="term" value="C:membrane"/>
    <property type="evidence" value="ECO:0007669"/>
    <property type="project" value="InterPro"/>
</dbReference>
<protein>
    <recommendedName>
        <fullName evidence="2">EamA domain-containing protein</fullName>
    </recommendedName>
</protein>
<dbReference type="Proteomes" id="UP000244904">
    <property type="component" value="Unassembled WGS sequence"/>
</dbReference>
<feature type="transmembrane region" description="Helical" evidence="1">
    <location>
        <begin position="230"/>
        <end position="248"/>
    </location>
</feature>
<evidence type="ECO:0000259" key="2">
    <source>
        <dbReference type="Pfam" id="PF00892"/>
    </source>
</evidence>
<dbReference type="OrthoDB" id="5243804at2"/>
<evidence type="ECO:0000313" key="3">
    <source>
        <dbReference type="EMBL" id="SPF78078.1"/>
    </source>
</evidence>
<feature type="transmembrane region" description="Helical" evidence="1">
    <location>
        <begin position="70"/>
        <end position="92"/>
    </location>
</feature>
<name>A0A2R8APR9_9RHOB</name>